<evidence type="ECO:0000259" key="11">
    <source>
        <dbReference type="Pfam" id="PF19425"/>
    </source>
</evidence>
<accession>A0A1F5YFM8</accession>
<evidence type="ECO:0000256" key="4">
    <source>
        <dbReference type="ARBA" id="ARBA00022723"/>
    </source>
</evidence>
<dbReference type="Proteomes" id="UP000176992">
    <property type="component" value="Unassembled WGS sequence"/>
</dbReference>
<keyword evidence="5" id="KW-0378">Hydrolase</keyword>
<dbReference type="CDD" id="cd12797">
    <property type="entry name" value="M23_peptidase"/>
    <property type="match status" value="1"/>
</dbReference>
<evidence type="ECO:0000256" key="8">
    <source>
        <dbReference type="SAM" id="MobiDB-lite"/>
    </source>
</evidence>
<keyword evidence="3" id="KW-0645">Protease</keyword>
<evidence type="ECO:0000256" key="3">
    <source>
        <dbReference type="ARBA" id="ARBA00022670"/>
    </source>
</evidence>
<comment type="caution">
    <text evidence="12">The sequence shown here is derived from an EMBL/GenBank/DDBJ whole genome shotgun (WGS) entry which is preliminary data.</text>
</comment>
<evidence type="ECO:0000313" key="13">
    <source>
        <dbReference type="Proteomes" id="UP000176992"/>
    </source>
</evidence>
<feature type="transmembrane region" description="Helical" evidence="9">
    <location>
        <begin position="26"/>
        <end position="48"/>
    </location>
</feature>
<keyword evidence="7" id="KW-0482">Metalloprotease</keyword>
<dbReference type="SUPFAM" id="SSF51261">
    <property type="entry name" value="Duplicated hybrid motif"/>
    <property type="match status" value="1"/>
</dbReference>
<dbReference type="InterPro" id="IPR050570">
    <property type="entry name" value="Cell_wall_metabolism_enzyme"/>
</dbReference>
<dbReference type="PANTHER" id="PTHR21666">
    <property type="entry name" value="PEPTIDASE-RELATED"/>
    <property type="match status" value="1"/>
</dbReference>
<dbReference type="EMBL" id="MFIV01000051">
    <property type="protein sequence ID" value="OGF98987.1"/>
    <property type="molecule type" value="Genomic_DNA"/>
</dbReference>
<evidence type="ECO:0000256" key="5">
    <source>
        <dbReference type="ARBA" id="ARBA00022801"/>
    </source>
</evidence>
<keyword evidence="9" id="KW-1133">Transmembrane helix</keyword>
<dbReference type="GO" id="GO:0030313">
    <property type="term" value="C:cell envelope"/>
    <property type="evidence" value="ECO:0007669"/>
    <property type="project" value="UniProtKB-SubCell"/>
</dbReference>
<comment type="subcellular location">
    <subcellularLocation>
        <location evidence="2">Cell envelope</location>
    </subcellularLocation>
</comment>
<evidence type="ECO:0000259" key="10">
    <source>
        <dbReference type="Pfam" id="PF01551"/>
    </source>
</evidence>
<protein>
    <submittedName>
        <fullName evidence="12">Uncharacterized protein</fullName>
    </submittedName>
</protein>
<dbReference type="AlphaFoldDB" id="A0A1F5YFM8"/>
<keyword evidence="6" id="KW-0862">Zinc</keyword>
<keyword evidence="9" id="KW-0472">Membrane</keyword>
<proteinExistence type="predicted"/>
<feature type="domain" description="M23ase beta-sheet core" evidence="10">
    <location>
        <begin position="315"/>
        <end position="411"/>
    </location>
</feature>
<dbReference type="Pfam" id="PF01551">
    <property type="entry name" value="Peptidase_M23"/>
    <property type="match status" value="1"/>
</dbReference>
<comment type="cofactor">
    <cofactor evidence="1">
        <name>Zn(2+)</name>
        <dbReference type="ChEBI" id="CHEBI:29105"/>
    </cofactor>
</comment>
<dbReference type="GO" id="GO:0046872">
    <property type="term" value="F:metal ion binding"/>
    <property type="evidence" value="ECO:0007669"/>
    <property type="project" value="UniProtKB-KW"/>
</dbReference>
<feature type="domain" description="Csd3-like second N-terminal" evidence="11">
    <location>
        <begin position="184"/>
        <end position="302"/>
    </location>
</feature>
<keyword evidence="4" id="KW-0479">Metal-binding</keyword>
<evidence type="ECO:0000256" key="2">
    <source>
        <dbReference type="ARBA" id="ARBA00004196"/>
    </source>
</evidence>
<feature type="non-terminal residue" evidence="12">
    <location>
        <position position="428"/>
    </location>
</feature>
<dbReference type="Gene3D" id="2.70.70.10">
    <property type="entry name" value="Glucose Permease (Domain IIA)"/>
    <property type="match status" value="1"/>
</dbReference>
<dbReference type="InterPro" id="IPR011055">
    <property type="entry name" value="Dup_hybrid_motif"/>
</dbReference>
<evidence type="ECO:0000256" key="6">
    <source>
        <dbReference type="ARBA" id="ARBA00022833"/>
    </source>
</evidence>
<dbReference type="InterPro" id="IPR016047">
    <property type="entry name" value="M23ase_b-sheet_dom"/>
</dbReference>
<dbReference type="Gene3D" id="3.10.450.350">
    <property type="match status" value="2"/>
</dbReference>
<dbReference type="GO" id="GO:0004222">
    <property type="term" value="F:metalloendopeptidase activity"/>
    <property type="evidence" value="ECO:0007669"/>
    <property type="project" value="TreeGrafter"/>
</dbReference>
<dbReference type="PANTHER" id="PTHR21666:SF288">
    <property type="entry name" value="CELL DIVISION PROTEIN YTFB"/>
    <property type="match status" value="1"/>
</dbReference>
<name>A0A1F5YFM8_9BACT</name>
<evidence type="ECO:0000313" key="12">
    <source>
        <dbReference type="EMBL" id="OGF98987.1"/>
    </source>
</evidence>
<evidence type="ECO:0000256" key="1">
    <source>
        <dbReference type="ARBA" id="ARBA00001947"/>
    </source>
</evidence>
<evidence type="ECO:0000256" key="9">
    <source>
        <dbReference type="SAM" id="Phobius"/>
    </source>
</evidence>
<gene>
    <name evidence="12" type="ORF">A2Z86_08670</name>
</gene>
<evidence type="ECO:0000256" key="7">
    <source>
        <dbReference type="ARBA" id="ARBA00023049"/>
    </source>
</evidence>
<dbReference type="GO" id="GO:0006508">
    <property type="term" value="P:proteolysis"/>
    <property type="evidence" value="ECO:0007669"/>
    <property type="project" value="UniProtKB-KW"/>
</dbReference>
<keyword evidence="9" id="KW-0812">Transmembrane</keyword>
<feature type="region of interest" description="Disordered" evidence="8">
    <location>
        <begin position="60"/>
        <end position="79"/>
    </location>
</feature>
<dbReference type="Pfam" id="PF19425">
    <property type="entry name" value="Csd3_N2"/>
    <property type="match status" value="1"/>
</dbReference>
<organism evidence="12 13">
    <name type="scientific">Candidatus Glassbacteria bacterium GWA2_58_10</name>
    <dbReference type="NCBI Taxonomy" id="1817865"/>
    <lineage>
        <taxon>Bacteria</taxon>
        <taxon>Candidatus Glassiibacteriota</taxon>
    </lineage>
</organism>
<dbReference type="InterPro" id="IPR045834">
    <property type="entry name" value="Csd3_N2"/>
</dbReference>
<reference evidence="12 13" key="1">
    <citation type="journal article" date="2016" name="Nat. Commun.">
        <title>Thousands of microbial genomes shed light on interconnected biogeochemical processes in an aquifer system.</title>
        <authorList>
            <person name="Anantharaman K."/>
            <person name="Brown C.T."/>
            <person name="Hug L.A."/>
            <person name="Sharon I."/>
            <person name="Castelle C.J."/>
            <person name="Probst A.J."/>
            <person name="Thomas B.C."/>
            <person name="Singh A."/>
            <person name="Wilkins M.J."/>
            <person name="Karaoz U."/>
            <person name="Brodie E.L."/>
            <person name="Williams K.H."/>
            <person name="Hubbard S.S."/>
            <person name="Banfield J.F."/>
        </authorList>
    </citation>
    <scope>NUCLEOTIDE SEQUENCE [LARGE SCALE GENOMIC DNA]</scope>
</reference>
<sequence length="428" mass="47661">MNSDLKHLFRKGGSRIIMEKERSKKIGLRVLVPFLVFTACVFSVSSVLRTYQSDPFNSTDYPESLRAGADPDSLSSGEDSLAPAIEPYTLDDKVKSGDTFETILQRNGIDREYLYQLLTAAKPSHNLNCVTTGHVFEFSFQDSSLTELRYEIDADRTLIVARVDSAGWASNVEETVYQVREREIGGIINSSLYETLIGLSSNPELALALSEIYAWQIDFHNDIQRGDSFKLIYEEKLHPKGTAKLGKIMAAVFNNGGKTLWAIRFTNPDSSVDYFDLDGKSMRRKFLRSPFKYMPRISSRFNRSRFHPILKIFRPHLGVDYAAPTGTPILALGDGKVIQRGRNGGFGNYIMIKHNGMYSTAYGHLSRYARGLASSSRVTQGQVIGYVGSTGLATGPHLHFCFYKNGVLINPLKVDIPAGEPVNPANMA</sequence>